<dbReference type="InterPro" id="IPR016049">
    <property type="entry name" value="RNA_pol_Rpc34-like"/>
</dbReference>
<keyword evidence="4" id="KW-0804">Transcription</keyword>
<keyword evidence="7" id="KW-1185">Reference proteome</keyword>
<evidence type="ECO:0000256" key="1">
    <source>
        <dbReference type="ARBA" id="ARBA00004123"/>
    </source>
</evidence>
<comment type="subcellular location">
    <subcellularLocation>
        <location evidence="1">Nucleus</location>
    </subcellularLocation>
</comment>
<dbReference type="GO" id="GO:0005737">
    <property type="term" value="C:cytoplasm"/>
    <property type="evidence" value="ECO:0007669"/>
    <property type="project" value="UniProtKB-ARBA"/>
</dbReference>
<evidence type="ECO:0000256" key="4">
    <source>
        <dbReference type="ARBA" id="ARBA00023163"/>
    </source>
</evidence>
<dbReference type="Pfam" id="PF05158">
    <property type="entry name" value="RNA_pol_Rpc34"/>
    <property type="match status" value="2"/>
</dbReference>
<dbReference type="Gene3D" id="1.10.10.10">
    <property type="entry name" value="Winged helix-like DNA-binding domain superfamily/Winged helix DNA-binding domain"/>
    <property type="match status" value="1"/>
</dbReference>
<dbReference type="AlphaFoldDB" id="A0AAV7FM02"/>
<protein>
    <recommendedName>
        <fullName evidence="8">DNA-directed RNA polymerase III subunit RPC6</fullName>
    </recommendedName>
</protein>
<evidence type="ECO:0008006" key="8">
    <source>
        <dbReference type="Google" id="ProtNLM"/>
    </source>
</evidence>
<comment type="caution">
    <text evidence="6">The sequence shown here is derived from an EMBL/GenBank/DDBJ whole genome shotgun (WGS) entry which is preliminary data.</text>
</comment>
<dbReference type="InterPro" id="IPR036388">
    <property type="entry name" value="WH-like_DNA-bd_sf"/>
</dbReference>
<dbReference type="PANTHER" id="PTHR12780">
    <property type="entry name" value="RNA POLYMERASE III DNA DIRECTED , 39KD SUBUNIT-RELATED"/>
    <property type="match status" value="1"/>
</dbReference>
<dbReference type="Proteomes" id="UP000775213">
    <property type="component" value="Unassembled WGS sequence"/>
</dbReference>
<dbReference type="GO" id="GO:0006383">
    <property type="term" value="P:transcription by RNA polymerase III"/>
    <property type="evidence" value="ECO:0007669"/>
    <property type="project" value="InterPro"/>
</dbReference>
<comment type="similarity">
    <text evidence="2">Belongs to the eukaryotic RPC34/RPC39 RNA polymerase subunit family.</text>
</comment>
<dbReference type="EMBL" id="JAGFBR010000018">
    <property type="protein sequence ID" value="KAH0450795.1"/>
    <property type="molecule type" value="Genomic_DNA"/>
</dbReference>
<organism evidence="6 7">
    <name type="scientific">Dendrobium chrysotoxum</name>
    <name type="common">Orchid</name>
    <dbReference type="NCBI Taxonomy" id="161865"/>
    <lineage>
        <taxon>Eukaryota</taxon>
        <taxon>Viridiplantae</taxon>
        <taxon>Streptophyta</taxon>
        <taxon>Embryophyta</taxon>
        <taxon>Tracheophyta</taxon>
        <taxon>Spermatophyta</taxon>
        <taxon>Magnoliopsida</taxon>
        <taxon>Liliopsida</taxon>
        <taxon>Asparagales</taxon>
        <taxon>Orchidaceae</taxon>
        <taxon>Epidendroideae</taxon>
        <taxon>Malaxideae</taxon>
        <taxon>Dendrobiinae</taxon>
        <taxon>Dendrobium</taxon>
    </lineage>
</organism>
<proteinExistence type="inferred from homology"/>
<dbReference type="InterPro" id="IPR007832">
    <property type="entry name" value="RNA_pol_Rpc34"/>
</dbReference>
<evidence type="ECO:0000313" key="7">
    <source>
        <dbReference type="Proteomes" id="UP000775213"/>
    </source>
</evidence>
<dbReference type="FunFam" id="1.10.10.10:FF:000116">
    <property type="entry name" value="DNA-directed RNA polymerase III subunit RPC6"/>
    <property type="match status" value="1"/>
</dbReference>
<dbReference type="InterPro" id="IPR036390">
    <property type="entry name" value="WH_DNA-bd_sf"/>
</dbReference>
<evidence type="ECO:0000256" key="5">
    <source>
        <dbReference type="ARBA" id="ARBA00023242"/>
    </source>
</evidence>
<name>A0AAV7FM02_DENCH</name>
<evidence type="ECO:0000256" key="2">
    <source>
        <dbReference type="ARBA" id="ARBA00011038"/>
    </source>
</evidence>
<gene>
    <name evidence="6" type="ORF">IEQ34_021487</name>
</gene>
<dbReference type="GO" id="GO:0005666">
    <property type="term" value="C:RNA polymerase III complex"/>
    <property type="evidence" value="ECO:0007669"/>
    <property type="project" value="InterPro"/>
</dbReference>
<dbReference type="SUPFAM" id="SSF46785">
    <property type="entry name" value="Winged helix' DNA-binding domain"/>
    <property type="match status" value="1"/>
</dbReference>
<evidence type="ECO:0000256" key="3">
    <source>
        <dbReference type="ARBA" id="ARBA00022478"/>
    </source>
</evidence>
<accession>A0AAV7FM02</accession>
<keyword evidence="3" id="KW-0240">DNA-directed RNA polymerase</keyword>
<dbReference type="GO" id="GO:0005654">
    <property type="term" value="C:nucleoplasm"/>
    <property type="evidence" value="ECO:0007669"/>
    <property type="project" value="UniProtKB-ARBA"/>
</dbReference>
<evidence type="ECO:0000313" key="6">
    <source>
        <dbReference type="EMBL" id="KAH0450795.1"/>
    </source>
</evidence>
<sequence length="290" mass="32207">MEDIKKLSKSSINCVSVDVASLSLGELHGHRSRYLATVSVSVSGDRSRSSSLAINISVIIMSGTGKLPQKRKLPTLPENEKKLYDLIWSKETLGIWTADMKKETGLANNAVTKALKSLQSKGLIKDVVNIHNKAKKIYMAVEFEPSEEISGGTWYSEGSLDLEFITILREQCRRYVERLKVATAENVCQFINDSGIFKIVCDLPQIKEIMSAMVLDKEIEESISSGVGDFFNIQAGRKCYRSLKGRDGPKEGFFSSVPCGVCPRINECSPDGIISPNTCVYYQKWLGLDY</sequence>
<reference evidence="6 7" key="1">
    <citation type="journal article" date="2021" name="Hortic Res">
        <title>Chromosome-scale assembly of the Dendrobium chrysotoxum genome enhances the understanding of orchid evolution.</title>
        <authorList>
            <person name="Zhang Y."/>
            <person name="Zhang G.Q."/>
            <person name="Zhang D."/>
            <person name="Liu X.D."/>
            <person name="Xu X.Y."/>
            <person name="Sun W.H."/>
            <person name="Yu X."/>
            <person name="Zhu X."/>
            <person name="Wang Z.W."/>
            <person name="Zhao X."/>
            <person name="Zhong W.Y."/>
            <person name="Chen H."/>
            <person name="Yin W.L."/>
            <person name="Huang T."/>
            <person name="Niu S.C."/>
            <person name="Liu Z.J."/>
        </authorList>
    </citation>
    <scope>NUCLEOTIDE SEQUENCE [LARGE SCALE GENOMIC DNA]</scope>
    <source>
        <strain evidence="6">Lindl</strain>
    </source>
</reference>
<keyword evidence="5" id="KW-0539">Nucleus</keyword>